<dbReference type="CDD" id="cd12208">
    <property type="entry name" value="DIP1984-like"/>
    <property type="match status" value="1"/>
</dbReference>
<protein>
    <recommendedName>
        <fullName evidence="3">DIP1984 family protein</fullName>
    </recommendedName>
</protein>
<dbReference type="NCBIfam" id="NF038048">
    <property type="entry name" value="DIP1984_fam"/>
    <property type="match status" value="1"/>
</dbReference>
<dbReference type="AlphaFoldDB" id="A0A3P3VVV4"/>
<accession>A0A3P3VVV4</accession>
<comment type="caution">
    <text evidence="1">The sequence shown here is derived from an EMBL/GenBank/DDBJ whole genome shotgun (WGS) entry which is preliminary data.</text>
</comment>
<dbReference type="Gene3D" id="6.10.320.10">
    <property type="match status" value="1"/>
</dbReference>
<dbReference type="InterPro" id="IPR047741">
    <property type="entry name" value="DIP1984-like"/>
</dbReference>
<reference evidence="1 2" key="1">
    <citation type="submission" date="2018-11" db="EMBL/GenBank/DDBJ databases">
        <title>YIM 102482-1 draft genome.</title>
        <authorList>
            <person name="Li G."/>
            <person name="Jiang Y."/>
        </authorList>
    </citation>
    <scope>NUCLEOTIDE SEQUENCE [LARGE SCALE GENOMIC DNA]</scope>
    <source>
        <strain evidence="1 2">YIM 102482-1</strain>
    </source>
</reference>
<evidence type="ECO:0000313" key="1">
    <source>
        <dbReference type="EMBL" id="RRJ86932.1"/>
    </source>
</evidence>
<dbReference type="RefSeq" id="WP_124971388.1">
    <property type="nucleotide sequence ID" value="NZ_RQVS01000006.1"/>
</dbReference>
<gene>
    <name evidence="1" type="ORF">EG850_05845</name>
</gene>
<sequence length="158" mass="17929">MRIAEALIERAALHRRIEDLRARITRYARIQEDETPAEDPQVLISELDRALRHHTTLVQAINRTNAATAYDKDRTITDAIAERDEAATRQRIFKELAAAAAGDFGGGFGAVRATRTEIRLVSTIDGGGLQRSADEWAKRHRELDTRLQELNWRTELLE</sequence>
<name>A0A3P3VVV4_9MICO</name>
<evidence type="ECO:0008006" key="3">
    <source>
        <dbReference type="Google" id="ProtNLM"/>
    </source>
</evidence>
<organism evidence="1 2">
    <name type="scientific">Gulosibacter macacae</name>
    <dbReference type="NCBI Taxonomy" id="2488791"/>
    <lineage>
        <taxon>Bacteria</taxon>
        <taxon>Bacillati</taxon>
        <taxon>Actinomycetota</taxon>
        <taxon>Actinomycetes</taxon>
        <taxon>Micrococcales</taxon>
        <taxon>Microbacteriaceae</taxon>
        <taxon>Gulosibacter</taxon>
    </lineage>
</organism>
<dbReference type="Pfam" id="PF20935">
    <property type="entry name" value="DUF6847"/>
    <property type="match status" value="1"/>
</dbReference>
<dbReference type="Proteomes" id="UP000274391">
    <property type="component" value="Unassembled WGS sequence"/>
</dbReference>
<evidence type="ECO:0000313" key="2">
    <source>
        <dbReference type="Proteomes" id="UP000274391"/>
    </source>
</evidence>
<keyword evidence="2" id="KW-1185">Reference proteome</keyword>
<dbReference type="OrthoDB" id="3730241at2"/>
<proteinExistence type="predicted"/>
<dbReference type="EMBL" id="RQVS01000006">
    <property type="protein sequence ID" value="RRJ86932.1"/>
    <property type="molecule type" value="Genomic_DNA"/>
</dbReference>